<reference evidence="8 10" key="1">
    <citation type="submission" date="2015-07" db="EMBL/GenBank/DDBJ databases">
        <title>Genome of Polaribacter dokdonenesis DSW-5, isolated from seawater off Dokdo in Korea.</title>
        <authorList>
            <person name="Yoon K."/>
            <person name="Song J.Y."/>
            <person name="Kim J.F."/>
        </authorList>
    </citation>
    <scope>NUCLEOTIDE SEQUENCE [LARGE SCALE GENOMIC DNA]</scope>
    <source>
        <strain evidence="8 10">DSW-5</strain>
    </source>
</reference>
<dbReference type="OrthoDB" id="9801955at2"/>
<evidence type="ECO:0000313" key="11">
    <source>
        <dbReference type="Proteomes" id="UP000183071"/>
    </source>
</evidence>
<evidence type="ECO:0000256" key="7">
    <source>
        <dbReference type="SAM" id="Phobius"/>
    </source>
</evidence>
<dbReference type="GO" id="GO:0005886">
    <property type="term" value="C:plasma membrane"/>
    <property type="evidence" value="ECO:0007669"/>
    <property type="project" value="UniProtKB-SubCell"/>
</dbReference>
<dbReference type="Proteomes" id="UP000183071">
    <property type="component" value="Unassembled WGS sequence"/>
</dbReference>
<evidence type="ECO:0000256" key="6">
    <source>
        <dbReference type="ARBA" id="ARBA00023315"/>
    </source>
</evidence>
<evidence type="ECO:0000256" key="2">
    <source>
        <dbReference type="ARBA" id="ARBA00022475"/>
    </source>
</evidence>
<evidence type="ECO:0000256" key="4">
    <source>
        <dbReference type="ARBA" id="ARBA00022679"/>
    </source>
</evidence>
<keyword evidence="3" id="KW-0997">Cell inner membrane</keyword>
<dbReference type="AlphaFoldDB" id="A0A0M9CHR6"/>
<dbReference type="STRING" id="1300348.I602_1775"/>
<keyword evidence="7" id="KW-0812">Transmembrane</keyword>
<keyword evidence="2" id="KW-1003">Cell membrane</keyword>
<name>A0A0M9CHR6_9FLAO</name>
<accession>A0A0M9CHR6</accession>
<comment type="caution">
    <text evidence="8">The sequence shown here is derived from an EMBL/GenBank/DDBJ whole genome shotgun (WGS) entry which is preliminary data.</text>
</comment>
<proteinExistence type="predicted"/>
<evidence type="ECO:0000256" key="3">
    <source>
        <dbReference type="ARBA" id="ARBA00022519"/>
    </source>
</evidence>
<dbReference type="Proteomes" id="UP000037716">
    <property type="component" value="Unassembled WGS sequence"/>
</dbReference>
<sequence length="306" mass="36644">MNAIVFYLTYPLLWLISKLPMAILYLISDFFYVILYYLIGYRKDVILQNISYAFPNKTDEEKAQIAKKFYRHFTDIILESVKSFTISEKEIKKRYTYRNPELVNKYVEEGRSIALVGAHLSNWEWSFSLPLVINTNVFGAYNKLRNETFETTLKESREKFGVKGETTANFMKLMKKNFEEKVKGAYILLSDQSPHVEKTFYWCEFFGIKVPVHTGAEMLAKKYNLAVINYKSKKIKRGYYETEFELIAENPNEFEDYKITEKFLEITEKNIHKQPENYLWSHKRFKHKDRFEEWKKLQESRLKTKN</sequence>
<keyword evidence="11" id="KW-1185">Reference proteome</keyword>
<dbReference type="EMBL" id="FNUE01000002">
    <property type="protein sequence ID" value="SEE41202.1"/>
    <property type="molecule type" value="Genomic_DNA"/>
</dbReference>
<keyword evidence="6 8" id="KW-0012">Acyltransferase</keyword>
<dbReference type="EMBL" id="LGBR01000001">
    <property type="protein sequence ID" value="KOY52215.1"/>
    <property type="molecule type" value="Genomic_DNA"/>
</dbReference>
<evidence type="ECO:0000256" key="1">
    <source>
        <dbReference type="ARBA" id="ARBA00004533"/>
    </source>
</evidence>
<dbReference type="RefSeq" id="WP_053974338.1">
    <property type="nucleotide sequence ID" value="NZ_FNUE01000002.1"/>
</dbReference>
<comment type="subcellular location">
    <subcellularLocation>
        <location evidence="1">Cell inner membrane</location>
    </subcellularLocation>
</comment>
<dbReference type="GO" id="GO:0009247">
    <property type="term" value="P:glycolipid biosynthetic process"/>
    <property type="evidence" value="ECO:0007669"/>
    <property type="project" value="UniProtKB-ARBA"/>
</dbReference>
<dbReference type="CDD" id="cd07984">
    <property type="entry name" value="LPLAT_LABLAT-like"/>
    <property type="match status" value="1"/>
</dbReference>
<dbReference type="PANTHER" id="PTHR30606:SF10">
    <property type="entry name" value="PHOSPHATIDYLINOSITOL MANNOSIDE ACYLTRANSFERASE"/>
    <property type="match status" value="1"/>
</dbReference>
<organism evidence="8 10">
    <name type="scientific">Polaribacter dokdonensis DSW-5</name>
    <dbReference type="NCBI Taxonomy" id="1300348"/>
    <lineage>
        <taxon>Bacteria</taxon>
        <taxon>Pseudomonadati</taxon>
        <taxon>Bacteroidota</taxon>
        <taxon>Flavobacteriia</taxon>
        <taxon>Flavobacteriales</taxon>
        <taxon>Flavobacteriaceae</taxon>
    </lineage>
</organism>
<dbReference type="InterPro" id="IPR004960">
    <property type="entry name" value="LipA_acyltrans"/>
</dbReference>
<keyword evidence="7" id="KW-1133">Transmembrane helix</keyword>
<dbReference type="Pfam" id="PF03279">
    <property type="entry name" value="Lip_A_acyltrans"/>
    <property type="match status" value="1"/>
</dbReference>
<dbReference type="PATRIC" id="fig|1300348.6.peg.1774"/>
<keyword evidence="4 8" id="KW-0808">Transferase</keyword>
<evidence type="ECO:0000313" key="8">
    <source>
        <dbReference type="EMBL" id="KOY52215.1"/>
    </source>
</evidence>
<evidence type="ECO:0000256" key="5">
    <source>
        <dbReference type="ARBA" id="ARBA00023136"/>
    </source>
</evidence>
<keyword evidence="5 7" id="KW-0472">Membrane</keyword>
<dbReference type="GO" id="GO:0016746">
    <property type="term" value="F:acyltransferase activity"/>
    <property type="evidence" value="ECO:0007669"/>
    <property type="project" value="UniProtKB-KW"/>
</dbReference>
<evidence type="ECO:0000313" key="9">
    <source>
        <dbReference type="EMBL" id="SEE41202.1"/>
    </source>
</evidence>
<reference evidence="9 11" key="2">
    <citation type="submission" date="2016-10" db="EMBL/GenBank/DDBJ databases">
        <authorList>
            <person name="Varghese N."/>
            <person name="Submissions S."/>
        </authorList>
    </citation>
    <scope>NUCLEOTIDE SEQUENCE [LARGE SCALE GENOMIC DNA]</scope>
    <source>
        <strain evidence="9 11">DSW-5</strain>
    </source>
</reference>
<gene>
    <name evidence="8" type="ORF">I602_1775</name>
    <name evidence="9" type="ORF">SAMN05444353_1543</name>
</gene>
<evidence type="ECO:0000313" key="10">
    <source>
        <dbReference type="Proteomes" id="UP000037716"/>
    </source>
</evidence>
<protein>
    <submittedName>
        <fullName evidence="9">KDO2-lipid IV(A) lauroyltransferase</fullName>
    </submittedName>
    <submittedName>
        <fullName evidence="8">Lipid A biosynthesis acyltransferase</fullName>
    </submittedName>
</protein>
<feature type="transmembrane region" description="Helical" evidence="7">
    <location>
        <begin position="12"/>
        <end position="39"/>
    </location>
</feature>
<dbReference type="PANTHER" id="PTHR30606">
    <property type="entry name" value="LIPID A BIOSYNTHESIS LAUROYL ACYLTRANSFERASE"/>
    <property type="match status" value="1"/>
</dbReference>